<dbReference type="EMBL" id="CAJVPY010003978">
    <property type="protein sequence ID" value="CAG8606841.1"/>
    <property type="molecule type" value="Genomic_DNA"/>
</dbReference>
<keyword evidence="2" id="KW-1185">Reference proteome</keyword>
<name>A0A9N9CKB2_9GLOM</name>
<evidence type="ECO:0000313" key="1">
    <source>
        <dbReference type="EMBL" id="CAG8606841.1"/>
    </source>
</evidence>
<proteinExistence type="predicted"/>
<reference evidence="1" key="1">
    <citation type="submission" date="2021-06" db="EMBL/GenBank/DDBJ databases">
        <authorList>
            <person name="Kallberg Y."/>
            <person name="Tangrot J."/>
            <person name="Rosling A."/>
        </authorList>
    </citation>
    <scope>NUCLEOTIDE SEQUENCE</scope>
    <source>
        <strain evidence="1">MA453B</strain>
    </source>
</reference>
<gene>
    <name evidence="1" type="ORF">DERYTH_LOCUS7931</name>
</gene>
<evidence type="ECO:0000313" key="2">
    <source>
        <dbReference type="Proteomes" id="UP000789405"/>
    </source>
</evidence>
<dbReference type="OrthoDB" id="10373264at2759"/>
<dbReference type="AlphaFoldDB" id="A0A9N9CKB2"/>
<feature type="non-terminal residue" evidence="1">
    <location>
        <position position="67"/>
    </location>
</feature>
<accession>A0A9N9CKB2</accession>
<protein>
    <submittedName>
        <fullName evidence="1">11386_t:CDS:1</fullName>
    </submittedName>
</protein>
<sequence>MYLEDEVEVVNFTANKIAIVFQDWVNISNTIFGLSTNQEETILAEEEVNMDFKSGFLVQDILSNNDL</sequence>
<organism evidence="1 2">
    <name type="scientific">Dentiscutata erythropus</name>
    <dbReference type="NCBI Taxonomy" id="1348616"/>
    <lineage>
        <taxon>Eukaryota</taxon>
        <taxon>Fungi</taxon>
        <taxon>Fungi incertae sedis</taxon>
        <taxon>Mucoromycota</taxon>
        <taxon>Glomeromycotina</taxon>
        <taxon>Glomeromycetes</taxon>
        <taxon>Diversisporales</taxon>
        <taxon>Gigasporaceae</taxon>
        <taxon>Dentiscutata</taxon>
    </lineage>
</organism>
<comment type="caution">
    <text evidence="1">The sequence shown here is derived from an EMBL/GenBank/DDBJ whole genome shotgun (WGS) entry which is preliminary data.</text>
</comment>
<feature type="non-terminal residue" evidence="1">
    <location>
        <position position="1"/>
    </location>
</feature>
<dbReference type="Proteomes" id="UP000789405">
    <property type="component" value="Unassembled WGS sequence"/>
</dbReference>